<sequence>MSQNVATLISGVVVLLSIFLIGRKLRISPRYERRPRELNLWSSLDKGIDPSDVD</sequence>
<keyword evidence="1" id="KW-0812">Transmembrane</keyword>
<evidence type="ECO:0000313" key="2">
    <source>
        <dbReference type="EMBL" id="CAB4714544.1"/>
    </source>
</evidence>
<protein>
    <submittedName>
        <fullName evidence="5">Unannotated protein</fullName>
    </submittedName>
</protein>
<reference evidence="5" key="1">
    <citation type="submission" date="2020-05" db="EMBL/GenBank/DDBJ databases">
        <authorList>
            <person name="Chiriac C."/>
            <person name="Salcher M."/>
            <person name="Ghai R."/>
            <person name="Kavagutti S V."/>
        </authorList>
    </citation>
    <scope>NUCLEOTIDE SEQUENCE</scope>
</reference>
<feature type="transmembrane region" description="Helical" evidence="1">
    <location>
        <begin position="6"/>
        <end position="25"/>
    </location>
</feature>
<dbReference type="EMBL" id="CAFBMU010000010">
    <property type="protein sequence ID" value="CAB4925610.1"/>
    <property type="molecule type" value="Genomic_DNA"/>
</dbReference>
<evidence type="ECO:0000313" key="5">
    <source>
        <dbReference type="EMBL" id="CAB4979352.1"/>
    </source>
</evidence>
<proteinExistence type="predicted"/>
<dbReference type="EMBL" id="CAEZYE010000050">
    <property type="protein sequence ID" value="CAB4714544.1"/>
    <property type="molecule type" value="Genomic_DNA"/>
</dbReference>
<keyword evidence="1" id="KW-0472">Membrane</keyword>
<dbReference type="AlphaFoldDB" id="A0A6J7MJB9"/>
<evidence type="ECO:0000313" key="3">
    <source>
        <dbReference type="EMBL" id="CAB4807881.1"/>
    </source>
</evidence>
<dbReference type="EMBL" id="CAFAAS010000009">
    <property type="protein sequence ID" value="CAB4807881.1"/>
    <property type="molecule type" value="Genomic_DNA"/>
</dbReference>
<evidence type="ECO:0000313" key="4">
    <source>
        <dbReference type="EMBL" id="CAB4925610.1"/>
    </source>
</evidence>
<name>A0A6J7MJB9_9ZZZZ</name>
<organism evidence="5">
    <name type="scientific">freshwater metagenome</name>
    <dbReference type="NCBI Taxonomy" id="449393"/>
    <lineage>
        <taxon>unclassified sequences</taxon>
        <taxon>metagenomes</taxon>
        <taxon>ecological metagenomes</taxon>
    </lineage>
</organism>
<keyword evidence="1" id="KW-1133">Transmembrane helix</keyword>
<accession>A0A6J7MJB9</accession>
<gene>
    <name evidence="2" type="ORF">UFOPK2655_00946</name>
    <name evidence="3" type="ORF">UFOPK3077_00978</name>
    <name evidence="4" type="ORF">UFOPK3667_00983</name>
    <name evidence="5" type="ORF">UFOPK3903_01056</name>
</gene>
<dbReference type="EMBL" id="CAFBOD010000011">
    <property type="protein sequence ID" value="CAB4979352.1"/>
    <property type="molecule type" value="Genomic_DNA"/>
</dbReference>
<evidence type="ECO:0000256" key="1">
    <source>
        <dbReference type="SAM" id="Phobius"/>
    </source>
</evidence>